<gene>
    <name evidence="1" type="ORF">PROSTU_01417</name>
</gene>
<name>A0AA86YN31_PROST</name>
<reference evidence="2" key="1">
    <citation type="submission" date="2008-04" db="EMBL/GenBank/DDBJ databases">
        <title>Draft genome sequence of Providencia stuartii (ATCC 25827).</title>
        <authorList>
            <person name="Sudarsanam P."/>
            <person name="Ley R."/>
            <person name="Guruge J."/>
            <person name="Turnbaugh P.J."/>
            <person name="Mahowald M."/>
            <person name="Liep D."/>
            <person name="Gordon J."/>
        </authorList>
    </citation>
    <scope>NUCLEOTIDE SEQUENCE [LARGE SCALE GENOMIC DNA]</scope>
    <source>
        <strain evidence="2">ATCC 25827</strain>
    </source>
</reference>
<dbReference type="AlphaFoldDB" id="A0AA86YN31"/>
<proteinExistence type="predicted"/>
<sequence length="44" mass="5047">MQDCIQYSIVEYVIHSGFISPSKKYRNSGFFIGLLLANVIILMH</sequence>
<reference evidence="1 2" key="3">
    <citation type="submission" date="2008-05" db="EMBL/GenBank/DDBJ databases">
        <authorList>
            <person name="Fulton L."/>
            <person name="Clifton S."/>
            <person name="Fulton B."/>
            <person name="Xu J."/>
            <person name="Minx P."/>
            <person name="Pepin K.H."/>
            <person name="Johnson M."/>
            <person name="Thiruvilangam P."/>
            <person name="Bhonagiri V."/>
            <person name="Nash W.E."/>
            <person name="Mardis E.R."/>
            <person name="Wilson R.K."/>
        </authorList>
    </citation>
    <scope>NUCLEOTIDE SEQUENCE [LARGE SCALE GENOMIC DNA]</scope>
    <source>
        <strain evidence="1 2">ATCC 25827</strain>
    </source>
</reference>
<accession>A0AA86YN31</accession>
<organism evidence="1 2">
    <name type="scientific">Providencia stuartii ATCC 25827</name>
    <dbReference type="NCBI Taxonomy" id="471874"/>
    <lineage>
        <taxon>Bacteria</taxon>
        <taxon>Pseudomonadati</taxon>
        <taxon>Pseudomonadota</taxon>
        <taxon>Gammaproteobacteria</taxon>
        <taxon>Enterobacterales</taxon>
        <taxon>Morganellaceae</taxon>
        <taxon>Providencia</taxon>
    </lineage>
</organism>
<reference evidence="2" key="2">
    <citation type="submission" date="2008-04" db="EMBL/GenBank/DDBJ databases">
        <title>Draft genome sequence of Providencia stuartii(ATCC 25827).</title>
        <authorList>
            <person name="Sudarsanam P."/>
            <person name="Ley R."/>
            <person name="Guruge J."/>
            <person name="Turnbaugh P.J."/>
            <person name="Mahowald M."/>
            <person name="Liep D."/>
            <person name="Gordon J."/>
        </authorList>
    </citation>
    <scope>NUCLEOTIDE SEQUENCE [LARGE SCALE GENOMIC DNA]</scope>
    <source>
        <strain evidence="2">ATCC 25827</strain>
    </source>
</reference>
<evidence type="ECO:0000313" key="1">
    <source>
        <dbReference type="EMBL" id="EDU60880.1"/>
    </source>
</evidence>
<dbReference type="EMBL" id="ABJD02000099">
    <property type="protein sequence ID" value="EDU60880.1"/>
    <property type="molecule type" value="Genomic_DNA"/>
</dbReference>
<protein>
    <submittedName>
        <fullName evidence="1">Uncharacterized protein</fullName>
    </submittedName>
</protein>
<dbReference type="Proteomes" id="UP000004506">
    <property type="component" value="Unassembled WGS sequence"/>
</dbReference>
<evidence type="ECO:0000313" key="2">
    <source>
        <dbReference type="Proteomes" id="UP000004506"/>
    </source>
</evidence>
<comment type="caution">
    <text evidence="1">The sequence shown here is derived from an EMBL/GenBank/DDBJ whole genome shotgun (WGS) entry which is preliminary data.</text>
</comment>